<keyword evidence="5" id="KW-1185">Reference proteome</keyword>
<dbReference type="Proteomes" id="UP000814078">
    <property type="component" value="Unassembled WGS sequence"/>
</dbReference>
<dbReference type="InterPro" id="IPR055396">
    <property type="entry name" value="DUF7088"/>
</dbReference>
<evidence type="ECO:0000313" key="4">
    <source>
        <dbReference type="EMBL" id="MCF5321833.1"/>
    </source>
</evidence>
<name>A0ABS9GE16_9PSED</name>
<reference evidence="4 5" key="1">
    <citation type="submission" date="2019-11" db="EMBL/GenBank/DDBJ databases">
        <title>Epiphytic Pseudomonas syringae from cherry orchards.</title>
        <authorList>
            <person name="Hulin M.T."/>
        </authorList>
    </citation>
    <scope>NUCLEOTIDE SEQUENCE [LARGE SCALE GENOMIC DNA]</scope>
    <source>
        <strain evidence="4 5">PA-5-11C</strain>
    </source>
</reference>
<evidence type="ECO:0000256" key="1">
    <source>
        <dbReference type="SAM" id="Phobius"/>
    </source>
</evidence>
<keyword evidence="1" id="KW-0812">Transmembrane</keyword>
<dbReference type="EMBL" id="WKCM01000070">
    <property type="protein sequence ID" value="MCF5321833.1"/>
    <property type="molecule type" value="Genomic_DNA"/>
</dbReference>
<dbReference type="RefSeq" id="WP_236267175.1">
    <property type="nucleotide sequence ID" value="NZ_WKCH01000023.1"/>
</dbReference>
<dbReference type="Pfam" id="PF23357">
    <property type="entry name" value="DUF7088"/>
    <property type="match status" value="1"/>
</dbReference>
<gene>
    <name evidence="4" type="ORF">GIW13_26415</name>
</gene>
<evidence type="ECO:0000259" key="3">
    <source>
        <dbReference type="Pfam" id="PF23357"/>
    </source>
</evidence>
<keyword evidence="1" id="KW-1133">Transmembrane helix</keyword>
<evidence type="ECO:0000313" key="5">
    <source>
        <dbReference type="Proteomes" id="UP000814078"/>
    </source>
</evidence>
<dbReference type="InterPro" id="IPR019196">
    <property type="entry name" value="ABC_transp_unknown"/>
</dbReference>
<evidence type="ECO:0000259" key="2">
    <source>
        <dbReference type="Pfam" id="PF09822"/>
    </source>
</evidence>
<feature type="transmembrane region" description="Helical" evidence="1">
    <location>
        <begin position="539"/>
        <end position="561"/>
    </location>
</feature>
<accession>A0ABS9GE16</accession>
<protein>
    <submittedName>
        <fullName evidence="4">ABC transporter</fullName>
    </submittedName>
</protein>
<proteinExistence type="predicted"/>
<organism evidence="4 5">
    <name type="scientific">Pseudomonas simiae</name>
    <dbReference type="NCBI Taxonomy" id="321846"/>
    <lineage>
        <taxon>Bacteria</taxon>
        <taxon>Pseudomonadati</taxon>
        <taxon>Pseudomonadota</taxon>
        <taxon>Gammaproteobacteria</taxon>
        <taxon>Pseudomonadales</taxon>
        <taxon>Pseudomonadaceae</taxon>
        <taxon>Pseudomonas</taxon>
    </lineage>
</organism>
<dbReference type="Pfam" id="PF09822">
    <property type="entry name" value="ABC_transp_aux"/>
    <property type="match status" value="1"/>
</dbReference>
<feature type="domain" description="DUF7088" evidence="3">
    <location>
        <begin position="38"/>
        <end position="120"/>
    </location>
</feature>
<feature type="domain" description="ABC-type uncharacterised transport system" evidence="2">
    <location>
        <begin position="168"/>
        <end position="434"/>
    </location>
</feature>
<comment type="caution">
    <text evidence="4">The sequence shown here is derived from an EMBL/GenBank/DDBJ whole genome shotgun (WGS) entry which is preliminary data.</text>
</comment>
<sequence length="576" mass="64487">MRSSLRTSMTLTVTLLLFLAFNLVWVGKLPDLRWDLSEQKIHTLAPAVKQLLTALEDPVDLYYFNSNNNLKRSYALQRYSKRIEDLLKEYEETANGMINLHLIEPAPFSEDAYKARLSGLDDNAGFLGLIGTRVGHGVRRIGAFSLDQEPLLEYEIGHLLYKLQHPERPVVALLSGLAMDESASRLLQELRQAFDLVNLEPSAASVPQPIKTLLVVHPQALSERALYAIEQFVLRGGRLMLFIDPLTEQRSNLPPENTRLNELLAAWGIQMPTNKLVVDDLYTPRETPGAPNQVRLNLPRQAMNTNDISTWNLNRVTVSSSGALSQLGKSRTTFTPILQSSEQSVLLDANSLTSAAKIDALMEEASNQERSHVIAARIEGPSYSVFPDGIKGLPPGLQKAANIHVVVVADTDMLMDKVNNSAPDGNALFVLNTLDNLSAPDTLAAIRPRVAQERSSNRLEAMRKVAKQAYRVKAGELERRLQRTEQEWQRLSPWTTALGTQAVDTTTRLQALNKERLRLPMELHALELEAYAQVRHMEWAIKLVVTFAIPLTLCLIAWMVFLGQRRRRLKAGSVIH</sequence>
<keyword evidence="1" id="KW-0472">Membrane</keyword>